<dbReference type="InterPro" id="IPR029068">
    <property type="entry name" value="Glyas_Bleomycin-R_OHBP_Dase"/>
</dbReference>
<comment type="caution">
    <text evidence="1">The sequence shown here is derived from an EMBL/GenBank/DDBJ whole genome shotgun (WGS) entry which is preliminary data.</text>
</comment>
<evidence type="ECO:0000313" key="2">
    <source>
        <dbReference type="Proteomes" id="UP000297609"/>
    </source>
</evidence>
<dbReference type="OrthoDB" id="341541at2"/>
<proteinExistence type="predicted"/>
<sequence>MIHHIAIGTPHPTQLAAFYRTLPGAQLIREFYYESGALRSVWIQFDSILLMLEEGERLAPKNLVFSLNSSNLPLWKDWIKTIPITHHTDFTIYFQDPDGNGLGLSSYPEKLPFSIEMS</sequence>
<gene>
    <name evidence="1" type="ORF">EHQ59_14035</name>
</gene>
<dbReference type="Proteomes" id="UP000297609">
    <property type="component" value="Unassembled WGS sequence"/>
</dbReference>
<dbReference type="AlphaFoldDB" id="A0A4R9JPM8"/>
<keyword evidence="2" id="KW-1185">Reference proteome</keyword>
<accession>A0A4R9JPM8</accession>
<dbReference type="EMBL" id="RQGG01000037">
    <property type="protein sequence ID" value="TGL49903.1"/>
    <property type="molecule type" value="Genomic_DNA"/>
</dbReference>
<dbReference type="Gene3D" id="3.10.180.10">
    <property type="entry name" value="2,3-Dihydroxybiphenyl 1,2-Dioxygenase, domain 1"/>
    <property type="match status" value="1"/>
</dbReference>
<protein>
    <submittedName>
        <fullName evidence="1">VOC family protein</fullName>
    </submittedName>
</protein>
<dbReference type="RefSeq" id="WP_135620281.1">
    <property type="nucleotide sequence ID" value="NZ_RQGG01000037.1"/>
</dbReference>
<reference evidence="1" key="1">
    <citation type="journal article" date="2019" name="PLoS Negl. Trop. Dis.">
        <title>Revisiting the worldwide diversity of Leptospira species in the environment.</title>
        <authorList>
            <person name="Vincent A.T."/>
            <person name="Schiettekatte O."/>
            <person name="Bourhy P."/>
            <person name="Veyrier F.J."/>
            <person name="Picardeau M."/>
        </authorList>
    </citation>
    <scope>NUCLEOTIDE SEQUENCE [LARGE SCALE GENOMIC DNA]</scope>
    <source>
        <strain evidence="1">201702454</strain>
    </source>
</reference>
<dbReference type="SUPFAM" id="SSF54593">
    <property type="entry name" value="Glyoxalase/Bleomycin resistance protein/Dihydroxybiphenyl dioxygenase"/>
    <property type="match status" value="1"/>
</dbReference>
<evidence type="ECO:0000313" key="1">
    <source>
        <dbReference type="EMBL" id="TGL49903.1"/>
    </source>
</evidence>
<organism evidence="1 2">
    <name type="scientific">Leptospira kemamanensis</name>
    <dbReference type="NCBI Taxonomy" id="2484942"/>
    <lineage>
        <taxon>Bacteria</taxon>
        <taxon>Pseudomonadati</taxon>
        <taxon>Spirochaetota</taxon>
        <taxon>Spirochaetia</taxon>
        <taxon>Leptospirales</taxon>
        <taxon>Leptospiraceae</taxon>
        <taxon>Leptospira</taxon>
    </lineage>
</organism>
<name>A0A4R9JPM8_9LEPT</name>